<gene>
    <name evidence="1" type="ORF">B9G39_26550</name>
</gene>
<evidence type="ECO:0000313" key="2">
    <source>
        <dbReference type="Proteomes" id="UP000257039"/>
    </source>
</evidence>
<evidence type="ECO:0000313" key="1">
    <source>
        <dbReference type="EMBL" id="RDH41791.1"/>
    </source>
</evidence>
<dbReference type="EMBL" id="NDXW01000003">
    <property type="protein sequence ID" value="RDH41791.1"/>
    <property type="molecule type" value="Genomic_DNA"/>
</dbReference>
<reference evidence="1 2" key="1">
    <citation type="submission" date="2017-04" db="EMBL/GenBank/DDBJ databases">
        <title>Draft genome sequence of Zooshikella ganghwensis VG4 isolated from Red Sea sediments.</title>
        <authorList>
            <person name="Rehman Z."/>
            <person name="Alam I."/>
            <person name="Kamau A."/>
            <person name="Bajic V."/>
            <person name="Leiknes T."/>
        </authorList>
    </citation>
    <scope>NUCLEOTIDE SEQUENCE [LARGE SCALE GENOMIC DNA]</scope>
    <source>
        <strain evidence="1 2">VG4</strain>
    </source>
</reference>
<protein>
    <submittedName>
        <fullName evidence="1">Uncharacterized protein</fullName>
    </submittedName>
</protein>
<comment type="caution">
    <text evidence="1">The sequence shown here is derived from an EMBL/GenBank/DDBJ whole genome shotgun (WGS) entry which is preliminary data.</text>
</comment>
<sequence length="88" mass="10260">MRVQVMDELFLKRLDIASLKNIKKDEIELEVKNNEYGMAGRIIQNGYVKVTHKPTSLTIKNNQYRSQLVCRNAVLVELDKLLEERNKA</sequence>
<organism evidence="1 2">
    <name type="scientific">Zooshikella ganghwensis</name>
    <dbReference type="NCBI Taxonomy" id="202772"/>
    <lineage>
        <taxon>Bacteria</taxon>
        <taxon>Pseudomonadati</taxon>
        <taxon>Pseudomonadota</taxon>
        <taxon>Gammaproteobacteria</taxon>
        <taxon>Oceanospirillales</taxon>
        <taxon>Zooshikellaceae</taxon>
        <taxon>Zooshikella</taxon>
    </lineage>
</organism>
<name>A0A4V1IMX9_9GAMM</name>
<dbReference type="AlphaFoldDB" id="A0A4V1IMX9"/>
<keyword evidence="2" id="KW-1185">Reference proteome</keyword>
<accession>A0A4V1IMX9</accession>
<proteinExistence type="predicted"/>
<dbReference type="Proteomes" id="UP000257039">
    <property type="component" value="Unassembled WGS sequence"/>
</dbReference>